<name>A0ABW8YBR1_9FLAO</name>
<evidence type="ECO:0000313" key="1">
    <source>
        <dbReference type="EMBL" id="MFL9837197.1"/>
    </source>
</evidence>
<evidence type="ECO:0008006" key="3">
    <source>
        <dbReference type="Google" id="ProtNLM"/>
    </source>
</evidence>
<comment type="caution">
    <text evidence="1">The sequence shown here is derived from an EMBL/GenBank/DDBJ whole genome shotgun (WGS) entry which is preliminary data.</text>
</comment>
<dbReference type="InterPro" id="IPR036890">
    <property type="entry name" value="HATPase_C_sf"/>
</dbReference>
<dbReference type="NCBIfam" id="NF047352">
    <property type="entry name" value="P_loop_sacsin"/>
    <property type="match status" value="1"/>
</dbReference>
<dbReference type="Gene3D" id="3.30.565.10">
    <property type="entry name" value="Histidine kinase-like ATPase, C-terminal domain"/>
    <property type="match status" value="1"/>
</dbReference>
<keyword evidence="2" id="KW-1185">Reference proteome</keyword>
<dbReference type="EMBL" id="JBELQB010000004">
    <property type="protein sequence ID" value="MFL9837197.1"/>
    <property type="molecule type" value="Genomic_DNA"/>
</dbReference>
<dbReference type="SUPFAM" id="SSF55874">
    <property type="entry name" value="ATPase domain of HSP90 chaperone/DNA topoisomerase II/histidine kinase"/>
    <property type="match status" value="1"/>
</dbReference>
<accession>A0ABW8YBR1</accession>
<protein>
    <recommendedName>
        <fullName evidence="3">Histidine kinase/DNA gyrase B/HSP90-like ATPase</fullName>
    </recommendedName>
</protein>
<sequence>MLDKTYIKNRRNEIAGIRHADSVYRDIEARLKERNEYEERWFWELLQNAKDSVEENGRVHIRIDITENSLSFSHSGNPFELDDILSLIVQGSSKVDKTKVGRFGTGFMTTYLLSREVEITGALTNNDGFFSFKLNRNAIDNIEFYELQKKSNDEFDNSLRESSYLGTSLYQTRFKYLFDDLGKNTANVGLKSINNLIPYTQLFNNEIASIVINNNGVINEYEKEQLENILIEGKSIETWRVTNVVEGDVQSAYIAYLYRDSKYDVSILVNEETREIVDLSTEGAKLFFIFPLIGTEGIGIPVVINSRHFDPKIERDGIYLNYSHDSDNNKSIIKNALSICCPLFLQVLKEKKINNIFKIYDFKEEKDYHWIDSEWFRLLKIEIIKSLCSINCITYHNSKEYCSFNDLTIPYNNSEDISFEIWTLYSELENAKIPDIARLIEWINVSKNIAQLYKTDIYNISSIKGIKNLIDIVEDQRNLVNLTTLLREKDKIFPFINNLYKTIIQEYSQFPLDKSILLNKNGVFRIAEGMHWDNVTDEVLNQISTSLNINFPNKLIAEEIDFFESPGIDVLTKNHAVEILKNTLNTLPDREYLDENNQASNAKFLKWLIGESDIDNIKNLKIISDFKLDSESIVVQTFIKAKHLILTPINFFNEEFPLYSNLIREKDCMHSIYSSILSDNDFRYLDNNGFIHYSPLVVRTELLDIKNVETLLVNPTDIEFLKDEEGKLKFPIECTYSDFAYLTASDGHIYERNSSSKSSMERFRFLFQEAVEKDPFFDEEYYKHYIEGIDKTFLFSKTMWLNRAKVLPWVIAKNILPDSEKKMLNVPPNSQNLSDLIKNEDSIMRLLREEKKQKFLSRLGVGVSDLIRNTLPNDQKISWDKAITNIITSNIDPELVQAIFSDPNIRKEYENRLSQRNLIQRNQNIGATVERLFKELIINYNTDGINININRKPFGSDYILTEDSSDLVNQNGERESFQIGTWLIELKATGKQSASMTELQVKTAVKPNQNYALIVIPLQDCEINIEYIRSNAKVIVDIRSYLQSIHNDYSNIKFQKEGLIQGKNGVSVEIEEQSVRFKIASSVWNKIGVYSIESFVATNFSN</sequence>
<evidence type="ECO:0000313" key="2">
    <source>
        <dbReference type="Proteomes" id="UP001629059"/>
    </source>
</evidence>
<dbReference type="RefSeq" id="WP_408074198.1">
    <property type="nucleotide sequence ID" value="NZ_JBELQB010000004.1"/>
</dbReference>
<proteinExistence type="predicted"/>
<gene>
    <name evidence="1" type="ORF">ABS768_06800</name>
</gene>
<organism evidence="1 2">
    <name type="scientific">Flavobacterium rhizophilum</name>
    <dbReference type="NCBI Taxonomy" id="3163296"/>
    <lineage>
        <taxon>Bacteria</taxon>
        <taxon>Pseudomonadati</taxon>
        <taxon>Bacteroidota</taxon>
        <taxon>Flavobacteriia</taxon>
        <taxon>Flavobacteriales</taxon>
        <taxon>Flavobacteriaceae</taxon>
        <taxon>Flavobacterium</taxon>
    </lineage>
</organism>
<reference evidence="1 2" key="1">
    <citation type="submission" date="2024-06" db="EMBL/GenBank/DDBJ databases">
        <authorList>
            <person name="Kaempfer P."/>
            <person name="Viver T."/>
        </authorList>
    </citation>
    <scope>NUCLEOTIDE SEQUENCE [LARGE SCALE GENOMIC DNA]</scope>
    <source>
        <strain evidence="1 2">ST-75</strain>
    </source>
</reference>
<dbReference type="Proteomes" id="UP001629059">
    <property type="component" value="Unassembled WGS sequence"/>
</dbReference>